<feature type="region of interest" description="Disordered" evidence="1">
    <location>
        <begin position="1802"/>
        <end position="1826"/>
    </location>
</feature>
<feature type="region of interest" description="Disordered" evidence="1">
    <location>
        <begin position="1843"/>
        <end position="1883"/>
    </location>
</feature>
<dbReference type="GO" id="GO:0034451">
    <property type="term" value="C:centriolar satellite"/>
    <property type="evidence" value="ECO:0007669"/>
    <property type="project" value="TreeGrafter"/>
</dbReference>
<evidence type="ECO:0000313" key="4">
    <source>
        <dbReference type="Proteomes" id="UP001460270"/>
    </source>
</evidence>
<sequence length="2065" mass="230390">MKSRKPRLAKAAASKRKVSSDISPSTSLPPLVEGQLRCFLRVTVSRVLWTVHKPPSNTFVQLRWWGETSNGTHFFPRDGSQVSQKSVKTTTRFPIRCGPKQFTSYLTDMGCIVLEVLTKPDHLPVARAQVAGIPRLSLTHPISGFYTLVSPTSEKMGELQVSLCLEPLTEAYDSSSSCPPTDISTDKAPQEIMASEHKVSAGGGKESSESTSGNTPRGKDHLYFQRNEPNKEMPENQKLDPLNSLANPLNSGTDSNKDLLSVILERGNKLRNAMVVSAVKSDINSTPTVVDANFPLSQLNTKHPSPPPGTLLQNILLANTNLESSCVAAVCDHGLDTSTDIDQKAVELLLGSTSPLPLWDDLSALSNSSSLCGDSELNDPQYDQSLLENLFYKSPTVEEQNANSELNLQAQHQKIEQPLMKSENKANERENTGPLNLTANQLNRLSLVQLLRVCVDSLNVPSESLSNTKNINRGKPPRPLTSKKCTYFVEYVLPQVVHRKNAEEVTRAVSSKIAGEVVKFCQRSLFPVHFSTAVVKRWWETDLIFKIYFRRSDQKKPVLFGKAVHPLRNLLLSKSLSESLLLPVTVDEESETKDVGPLKVTLELMTGKNDSGIPEKKLAQRDQTQIPLKAPSQHKNILGEVSFGSVDICRSPQQIPEEHLYPDSFHISPSRHKDQETQENPDTLLHTLLMVPDGKDFPCSPLQAPNLYLNCKLFWSDETVRSHVSWGQKNPIFNFVQITPVAFTSKLLERMKNNVMVIEVWQKIGNPKQDLLLGLVKLPLHQFYMSFRDMKIAHLLLQSQYPVIGVDCCMPVIDVFSGNCKGNLRVILAMGRSEQISALQLARGEDCHPPSHVVRPVHLLDHQPHSKQHKVTRTNEIMKEHVFVIKVEKVVGLTPLQSTVWGEADCYVQYTFPSQEGDLTANTDLIESTINLKSFRTTTTLCVPDPLFGHTERHVLLAPEGVPIQKVLLSSLSCQGLSGGGGVQFEVWCRYYYPNVRDQLVAKGMLPLSKLCAMVTMQRLHNEAQMFSLPLIPLTDTDHQRQPSGLLDVCIQYKHRPMRPGGQMGRGAAARVVTLVIQIHRASGLKAAARAFAAANERFSYYTSVGVNSYITTQLSFLVAQSFSPEFDHHMEVSCDLLLQRSTGETFSLAEQLEQASATFTVWNKESRKGVEVSQPKAVQLGTVKVPLADLIYKRTGISGWFGVHALKQTDDQPILVGGVQLSISFAHHSDRERVLKAAQGLSWEVAQSISIGEDDAESWEENLSKISLTFSVPRVWIPVHCLLLPGLREMQRSTYCYFRYKFYDQEAFCSHMKHPVVEDSQDQSVATASFEGGTTVELKRSQPLIWYLREEMLEIQLWVAFTKDKAQRPCDTDRLVGSAFLDLSALSKMSKQKHTLSGVYPLFRRSAADLQGAALRVHISLALAPGPRLTTHTDIDEEALLSGEVDDATLTSIERSHHNTRSTDITTVQHKEMDTNESFPVTITVDKAMHVNLKGCPLTDRSEGTPCCCVSYVTGDSAEPISTAVISNDDNPVWDHQHECRLSNDLLVDPQQSLVFKVWHKGETERVIGFASVDLTPLLCGLPSVCGWYNITDFSGQCHGQLKVSVTPLKRIDDLKLQRNTVYQETPNSSTLFQNHLINYHTAATYSSFPSHISRFLEQKISSPDHTEILFSERSSMSDRHSEHMEKVRMYHQSLHQQVTAPSSDGTGDMNPSSSILFSALRKKLGELDNIQKYFSRKLSTPIFPTSDHDANHKPEAQKTTEWDTRQLLLRSNMLVGQVNTIISGIQEHHLEIVPSIPQINLHSPMEDPQTPHRSPEPSLNVLPPNSQLQLLSEEKVGSNLRENTENTQNDETAPSEEDQRQEINNEETAGCVDDEGESEDYEETVVKPRHLNELTSLTDKTSPWTSILSDPDVASLESIDTEISHGEKDDQLITQVHVMDSIDDSDCEEDNKSGNISETESVVEDENQRTHESLPLTIQDKEHEFNSDSEDEPDGVLSTKANRSVCTDQIDVPHPKPVLIPEVPNFFLPPHQMEASMKAIRLAPSFSQSPVDLVSKCSITRIL</sequence>
<dbReference type="InterPro" id="IPR057537">
    <property type="entry name" value="C2_C2CD3_N"/>
</dbReference>
<dbReference type="GO" id="GO:0060271">
    <property type="term" value="P:cilium assembly"/>
    <property type="evidence" value="ECO:0007669"/>
    <property type="project" value="TreeGrafter"/>
</dbReference>
<evidence type="ECO:0000259" key="2">
    <source>
        <dbReference type="PROSITE" id="PS50004"/>
    </source>
</evidence>
<dbReference type="SUPFAM" id="SSF49562">
    <property type="entry name" value="C2 domain (Calcium/lipid-binding domain, CaLB)"/>
    <property type="match status" value="2"/>
</dbReference>
<feature type="domain" description="C2" evidence="2">
    <location>
        <begin position="1462"/>
        <end position="1590"/>
    </location>
</feature>
<dbReference type="Gene3D" id="2.60.40.150">
    <property type="entry name" value="C2 domain"/>
    <property type="match status" value="2"/>
</dbReference>
<feature type="compositionally biased region" description="Basic residues" evidence="1">
    <location>
        <begin position="1"/>
        <end position="17"/>
    </location>
</feature>
<feature type="region of interest" description="Disordered" evidence="1">
    <location>
        <begin position="1946"/>
        <end position="1998"/>
    </location>
</feature>
<feature type="region of interest" description="Disordered" evidence="1">
    <location>
        <begin position="1"/>
        <end position="26"/>
    </location>
</feature>
<dbReference type="SMART" id="SM00239">
    <property type="entry name" value="C2"/>
    <property type="match status" value="3"/>
</dbReference>
<comment type="caution">
    <text evidence="3">The sequence shown here is derived from an EMBL/GenBank/DDBJ whole genome shotgun (WGS) entry which is preliminary data.</text>
</comment>
<dbReference type="InterPro" id="IPR000008">
    <property type="entry name" value="C2_dom"/>
</dbReference>
<gene>
    <name evidence="3" type="ORF">WMY93_029251</name>
</gene>
<proteinExistence type="predicted"/>
<dbReference type="GO" id="GO:0005814">
    <property type="term" value="C:centriole"/>
    <property type="evidence" value="ECO:0007669"/>
    <property type="project" value="TreeGrafter"/>
</dbReference>
<dbReference type="PANTHER" id="PTHR21254:SF1">
    <property type="entry name" value="C2 DOMAIN-CONTAINING PROTEIN 3"/>
    <property type="match status" value="1"/>
</dbReference>
<feature type="domain" description="C2" evidence="2">
    <location>
        <begin position="864"/>
        <end position="1021"/>
    </location>
</feature>
<evidence type="ECO:0000256" key="1">
    <source>
        <dbReference type="SAM" id="MobiDB-lite"/>
    </source>
</evidence>
<feature type="region of interest" description="Disordered" evidence="1">
    <location>
        <begin position="196"/>
        <end position="251"/>
    </location>
</feature>
<accession>A0AAW0MVB1</accession>
<dbReference type="InterPro" id="IPR035892">
    <property type="entry name" value="C2_domain_sf"/>
</dbReference>
<reference evidence="4" key="1">
    <citation type="submission" date="2024-04" db="EMBL/GenBank/DDBJ databases">
        <title>Salinicola lusitanus LLJ914,a marine bacterium isolated from the Okinawa Trough.</title>
        <authorList>
            <person name="Li J."/>
        </authorList>
    </citation>
    <scope>NUCLEOTIDE SEQUENCE [LARGE SCALE GENOMIC DNA]</scope>
</reference>
<feature type="domain" description="C2" evidence="2">
    <location>
        <begin position="669"/>
        <end position="794"/>
    </location>
</feature>
<feature type="compositionally biased region" description="Basic and acidic residues" evidence="1">
    <location>
        <begin position="217"/>
        <end position="238"/>
    </location>
</feature>
<name>A0AAW0MVB1_9GOBI</name>
<evidence type="ECO:0000313" key="3">
    <source>
        <dbReference type="EMBL" id="KAK7883077.1"/>
    </source>
</evidence>
<dbReference type="PROSITE" id="PS50004">
    <property type="entry name" value="C2"/>
    <property type="match status" value="3"/>
</dbReference>
<keyword evidence="4" id="KW-1185">Reference proteome</keyword>
<feature type="compositionally biased region" description="Acidic residues" evidence="1">
    <location>
        <begin position="1874"/>
        <end position="1883"/>
    </location>
</feature>
<dbReference type="Pfam" id="PF25339">
    <property type="entry name" value="C2_C2CD3_N"/>
    <property type="match status" value="1"/>
</dbReference>
<dbReference type="PANTHER" id="PTHR21254">
    <property type="entry name" value="C2 DOMAIN-CONTAINING PROTEIN 3"/>
    <property type="match status" value="1"/>
</dbReference>
<dbReference type="Proteomes" id="UP001460270">
    <property type="component" value="Unassembled WGS sequence"/>
</dbReference>
<dbReference type="GO" id="GO:0071539">
    <property type="term" value="P:protein localization to centrosome"/>
    <property type="evidence" value="ECO:0007669"/>
    <property type="project" value="TreeGrafter"/>
</dbReference>
<dbReference type="GO" id="GO:0061511">
    <property type="term" value="P:centriole elongation"/>
    <property type="evidence" value="ECO:0007669"/>
    <property type="project" value="TreeGrafter"/>
</dbReference>
<dbReference type="CDD" id="cd00030">
    <property type="entry name" value="C2"/>
    <property type="match status" value="1"/>
</dbReference>
<dbReference type="Pfam" id="PF00168">
    <property type="entry name" value="C2"/>
    <property type="match status" value="2"/>
</dbReference>
<organism evidence="3 4">
    <name type="scientific">Mugilogobius chulae</name>
    <name type="common">yellowstripe goby</name>
    <dbReference type="NCBI Taxonomy" id="88201"/>
    <lineage>
        <taxon>Eukaryota</taxon>
        <taxon>Metazoa</taxon>
        <taxon>Chordata</taxon>
        <taxon>Craniata</taxon>
        <taxon>Vertebrata</taxon>
        <taxon>Euteleostomi</taxon>
        <taxon>Actinopterygii</taxon>
        <taxon>Neopterygii</taxon>
        <taxon>Teleostei</taxon>
        <taxon>Neoteleostei</taxon>
        <taxon>Acanthomorphata</taxon>
        <taxon>Gobiaria</taxon>
        <taxon>Gobiiformes</taxon>
        <taxon>Gobioidei</taxon>
        <taxon>Gobiidae</taxon>
        <taxon>Gobionellinae</taxon>
        <taxon>Mugilogobius</taxon>
    </lineage>
</organism>
<dbReference type="EMBL" id="JBBPFD010000021">
    <property type="protein sequence ID" value="KAK7883077.1"/>
    <property type="molecule type" value="Genomic_DNA"/>
</dbReference>
<protein>
    <recommendedName>
        <fullName evidence="2">C2 domain-containing protein</fullName>
    </recommendedName>
</protein>